<evidence type="ECO:0000259" key="1">
    <source>
        <dbReference type="Pfam" id="PF20267"/>
    </source>
</evidence>
<evidence type="ECO:0000313" key="3">
    <source>
        <dbReference type="EMBL" id="KAJ8274806.1"/>
    </source>
</evidence>
<accession>A0A9Q1I0H1</accession>
<proteinExistence type="predicted"/>
<reference evidence="3" key="1">
    <citation type="journal article" date="2023" name="Science">
        <title>Genome structures resolve the early diversification of teleost fishes.</title>
        <authorList>
            <person name="Parey E."/>
            <person name="Louis A."/>
            <person name="Montfort J."/>
            <person name="Bouchez O."/>
            <person name="Roques C."/>
            <person name="Iampietro C."/>
            <person name="Lluch J."/>
            <person name="Castinel A."/>
            <person name="Donnadieu C."/>
            <person name="Desvignes T."/>
            <person name="Floi Bucao C."/>
            <person name="Jouanno E."/>
            <person name="Wen M."/>
            <person name="Mejri S."/>
            <person name="Dirks R."/>
            <person name="Jansen H."/>
            <person name="Henkel C."/>
            <person name="Chen W.J."/>
            <person name="Zahm M."/>
            <person name="Cabau C."/>
            <person name="Klopp C."/>
            <person name="Thompson A.W."/>
            <person name="Robinson-Rechavi M."/>
            <person name="Braasch I."/>
            <person name="Lecointre G."/>
            <person name="Bobe J."/>
            <person name="Postlethwait J.H."/>
            <person name="Berthelot C."/>
            <person name="Roest Crollius H."/>
            <person name="Guiguen Y."/>
        </authorList>
    </citation>
    <scope>NUCLEOTIDE SEQUENCE</scope>
    <source>
        <strain evidence="3">Concon-B</strain>
    </source>
</reference>
<gene>
    <name evidence="3" type="ORF">COCON_G00094310</name>
</gene>
<dbReference type="Pfam" id="PF20691">
    <property type="entry name" value="TAGT"/>
    <property type="match status" value="1"/>
</dbReference>
<dbReference type="OrthoDB" id="9989163at2759"/>
<comment type="caution">
    <text evidence="3">The sequence shown here is derived from an EMBL/GenBank/DDBJ whole genome shotgun (WGS) entry which is preliminary data.</text>
</comment>
<evidence type="ECO:0000313" key="4">
    <source>
        <dbReference type="Proteomes" id="UP001152803"/>
    </source>
</evidence>
<feature type="domain" description="GREB1-like C-terminal" evidence="1">
    <location>
        <begin position="241"/>
        <end position="400"/>
    </location>
</feature>
<dbReference type="InterPro" id="IPR046927">
    <property type="entry name" value="GREB1-like_C"/>
</dbReference>
<name>A0A9Q1I0H1_CONCO</name>
<dbReference type="Proteomes" id="UP001152803">
    <property type="component" value="Unassembled WGS sequence"/>
</dbReference>
<dbReference type="PANTHER" id="PTHR15720">
    <property type="entry name" value="GREB1-RELATED"/>
    <property type="match status" value="1"/>
</dbReference>
<protein>
    <submittedName>
        <fullName evidence="3">Uncharacterized protein</fullName>
    </submittedName>
</protein>
<dbReference type="EMBL" id="JAFJMO010000006">
    <property type="protein sequence ID" value="KAJ8274806.1"/>
    <property type="molecule type" value="Genomic_DNA"/>
</dbReference>
<sequence length="400" mass="45696">MGFSPRYQLYESTLHTFTFSHLLLGEEIQLYFIIPKSKEHHFSFSQPGGQLESMRLPLCSDQNPNCIKSPIFTPTTGRHEHGLFNLYHAMDGATHLHILVIKEYEMAVYKKYWPNHIMLVLPTVFNGAGIVERNISLKQVLQQMESSPDVTQYGLCGLRKWSSQGSGPGRNMEPFTRGHLHDFTLLNVDLTQDVQYNQNRFTCDDVDFNLRVHSAGLLICRFNRFSVMKKQIITGGHCSFVIKTKYVCAPDSKHPFLAAPAQLLLERYLQHSSQSLFPLAARNSSHPVLSVDGYLNLGSQVMVCYVSSRPHSINISTTEVLFSGLLLYFCDSFVTASFLKKFHFLKGATLCVICPDRSTLRQTVVRLELEDEWRLRLRDEFQTANAKEDHPLFFLTGKHI</sequence>
<dbReference type="Pfam" id="PF20267">
    <property type="entry name" value="GREB1_C"/>
    <property type="match status" value="1"/>
</dbReference>
<dbReference type="PANTHER" id="PTHR15720:SF13">
    <property type="entry name" value="PROTEIN GREB1"/>
    <property type="match status" value="1"/>
</dbReference>
<keyword evidence="4" id="KW-1185">Reference proteome</keyword>
<dbReference type="InterPro" id="IPR049100">
    <property type="entry name" value="TAGT"/>
</dbReference>
<organism evidence="3 4">
    <name type="scientific">Conger conger</name>
    <name type="common">Conger eel</name>
    <name type="synonym">Muraena conger</name>
    <dbReference type="NCBI Taxonomy" id="82655"/>
    <lineage>
        <taxon>Eukaryota</taxon>
        <taxon>Metazoa</taxon>
        <taxon>Chordata</taxon>
        <taxon>Craniata</taxon>
        <taxon>Vertebrata</taxon>
        <taxon>Euteleostomi</taxon>
        <taxon>Actinopterygii</taxon>
        <taxon>Neopterygii</taxon>
        <taxon>Teleostei</taxon>
        <taxon>Anguilliformes</taxon>
        <taxon>Congridae</taxon>
        <taxon>Conger</taxon>
    </lineage>
</organism>
<dbReference type="AlphaFoldDB" id="A0A9Q1I0H1"/>
<evidence type="ECO:0000259" key="2">
    <source>
        <dbReference type="Pfam" id="PF20691"/>
    </source>
</evidence>
<dbReference type="InterPro" id="IPR028422">
    <property type="entry name" value="GREB1"/>
</dbReference>
<feature type="domain" description="TET-Associated Glycosyltransferase" evidence="2">
    <location>
        <begin position="132"/>
        <end position="233"/>
    </location>
</feature>